<evidence type="ECO:0000313" key="2">
    <source>
        <dbReference type="Proteomes" id="UP000683424"/>
    </source>
</evidence>
<proteinExistence type="predicted"/>
<dbReference type="InterPro" id="IPR014729">
    <property type="entry name" value="Rossmann-like_a/b/a_fold"/>
</dbReference>
<organism evidence="1 2">
    <name type="scientific">Vibrio phage vB_VpP_BT-1011</name>
    <dbReference type="NCBI Taxonomy" id="2799672"/>
    <lineage>
        <taxon>Viruses</taxon>
        <taxon>Duplodnaviria</taxon>
        <taxon>Heunggongvirae</taxon>
        <taxon>Uroviricota</taxon>
        <taxon>Caudoviricetes</taxon>
        <taxon>Tieomvirus</taxon>
        <taxon>Tieomvirus BT1011</taxon>
    </lineage>
</organism>
<evidence type="ECO:0008006" key="3">
    <source>
        <dbReference type="Google" id="ProtNLM"/>
    </source>
</evidence>
<accession>A0A8F2XXE0</accession>
<dbReference type="Gene3D" id="3.40.50.620">
    <property type="entry name" value="HUPs"/>
    <property type="match status" value="1"/>
</dbReference>
<sequence length="390" mass="44435">MRMTTDEAIKAWGNLNIVCGMGDDSTKMIAAYYLAGYEPNAIIFCDTGNEMPHTYKFMAFLSKWMMERNWSKLIVVKKRNSKGEVINVYDDNYKNGRMPPVLYGFKSCSEKFKTEVSNRALAFEYSHYTKEVYGYCDEEFLAYRDEINKACGTTFPISFLYEKFCSDMKIKYHWKGWDKKIVKAVGINADEMSRADKWTSDECFETIYPLIDWDIGADDAEDLVEKAGLYLPGKSSCFMCPNMTAEEIVFLHDNYPLMYYKALAMEDNVVERGNDTANVDRVFVTGNGIDVQIPSKMVKKDGRKIDLQKTLDAMSAETKLKLGLEKSDDQFDLFGVPATKLEVRNVKEPTNFIGLARSKSWREVVAYYQMTGQMDLTVGGQMCANGACGL</sequence>
<dbReference type="Proteomes" id="UP000683424">
    <property type="component" value="Segment"/>
</dbReference>
<dbReference type="EMBL" id="MW009675">
    <property type="protein sequence ID" value="QWX10245.1"/>
    <property type="molecule type" value="Genomic_DNA"/>
</dbReference>
<name>A0A8F2XXE0_9CAUD</name>
<keyword evidence="2" id="KW-1185">Reference proteome</keyword>
<protein>
    <recommendedName>
        <fullName evidence="3">Phosphoadenosine phosphosulfate reductase</fullName>
    </recommendedName>
</protein>
<evidence type="ECO:0000313" key="1">
    <source>
        <dbReference type="EMBL" id="QWX10245.1"/>
    </source>
</evidence>
<reference evidence="1" key="1">
    <citation type="submission" date="2020-09" db="EMBL/GenBank/DDBJ databases">
        <authorList>
            <person name="Gao C."/>
            <person name="Qiu Z."/>
        </authorList>
    </citation>
    <scope>NUCLEOTIDE SEQUENCE</scope>
</reference>
<gene>
    <name evidence="1" type="ORF">vBVpPBT1011_0046</name>
</gene>